<feature type="compositionally biased region" description="Low complexity" evidence="1">
    <location>
        <begin position="256"/>
        <end position="268"/>
    </location>
</feature>
<reference evidence="2" key="1">
    <citation type="submission" date="2022-10" db="EMBL/GenBank/DDBJ databases">
        <authorList>
            <person name="Chen Y."/>
            <person name="Dougan E. K."/>
            <person name="Chan C."/>
            <person name="Rhodes N."/>
            <person name="Thang M."/>
        </authorList>
    </citation>
    <scope>NUCLEOTIDE SEQUENCE</scope>
</reference>
<evidence type="ECO:0000256" key="1">
    <source>
        <dbReference type="SAM" id="MobiDB-lite"/>
    </source>
</evidence>
<feature type="region of interest" description="Disordered" evidence="1">
    <location>
        <begin position="256"/>
        <end position="278"/>
    </location>
</feature>
<accession>A0A9P1DMM7</accession>
<organism evidence="2">
    <name type="scientific">Cladocopium goreaui</name>
    <dbReference type="NCBI Taxonomy" id="2562237"/>
    <lineage>
        <taxon>Eukaryota</taxon>
        <taxon>Sar</taxon>
        <taxon>Alveolata</taxon>
        <taxon>Dinophyceae</taxon>
        <taxon>Suessiales</taxon>
        <taxon>Symbiodiniaceae</taxon>
        <taxon>Cladocopium</taxon>
    </lineage>
</organism>
<sequence>MEGMQAIQRQMLEHRDEETGTESVRQAPALPALAEWSDGQGSNVELQRGLAEKELILKSLELPPESANLVEAVQSLRRWSRWRRRGGDLQISEPDPFLLLKGLNRIVRKPLEANRDLSFRISLARSMVDSTPTSTSVTSFALHLVAEFEQVVHQETPNASKKRTEPEKAKVSKLKKLEAEGRSSTKRESKEEKGKCKFPTCQDRNDQSPQKPKIQKAQGEETSSPTSSTNGKEEEMSSETASMKELLEQANTMLTSLTSSTSSTSSSTAAGATETKDEAMDRLQQQLNQLKFKVFKINQISHGQHQGLIDSGATHPLRPIQKAGLVNVTRPTKEFLTLALDLIEVMETAGVQRRMKSVSFQKEKKWMEDLAQSHPVLRSLPQRIKSRLVTDIGEWKDLPVNRCQRKRLQRDGFLVHLHAGESEGFTLSRAWKQQGGNETHLLEIDLKRGGHNMLLDSGVYAWLLRAVLQDRVGAFIAGPNCRTRSVLRRYPRENAPQPVTAWEGEEHGLADLNPAEKAQVEEDDILMWRFIFLWMIATYLRQARQVQRPVGFLLEQPASPKHYMPQCVSFWDTTEWLKLMEEFGFSEATFCQGVMNMVAEALLTQIVNRQPRISSSWEEHLGHGHIPFRRNCLVCQQSLQKQPPHRKVKHPLGAVLSIDTTGPFTRAYDAGGYKVAYILVGALTWTVPKDSTLREEEVPEPEGEAPNFEARKDEEVIPSEDQPDQPPEEPQGIFDDEVPEEEECQRAPDGEEEVPKEEGEPRPEEKEGEAEKKEEFETRVFRLAAPMFSKKATEVTRVVMDMMLRLRADRYHIGHIQILLQAQAAPTWWPWATRHVNELNRELPDLQRALIGLLFSPRSWSESESGEGDEAPRITKLIMKAAHLPLAEEELEILAKIRKMAPMPNEEEEILQTRIVSSKEVSDHWQQWLPAVKSEVESLLYEKQAFREIGPHELAQLQQEAEKAGKGIEYIPSKLVFTRKPGPDGGQKKKRWVACGNLEPRNEDEDNFSSGADAAALRILVWCAALFQWSASVLDVRTAFLNAKMVLSEGEDVILVKPPVLLTQKKYLKKEMYYLPEKAMSGD</sequence>
<gene>
    <name evidence="2" type="ORF">C1SCF055_LOCUS38145</name>
</gene>
<feature type="compositionally biased region" description="Polar residues" evidence="1">
    <location>
        <begin position="220"/>
        <end position="230"/>
    </location>
</feature>
<dbReference type="OrthoDB" id="439192at2759"/>
<feature type="region of interest" description="Disordered" evidence="1">
    <location>
        <begin position="1"/>
        <end position="24"/>
    </location>
</feature>
<keyword evidence="5" id="KW-1185">Reference proteome</keyword>
<dbReference type="EMBL" id="CAMXCT030005735">
    <property type="protein sequence ID" value="CAL4800461.1"/>
    <property type="molecule type" value="Genomic_DNA"/>
</dbReference>
<protein>
    <submittedName>
        <fullName evidence="4">Copia protein</fullName>
    </submittedName>
</protein>
<dbReference type="AlphaFoldDB" id="A0A9P1DMM7"/>
<feature type="compositionally biased region" description="Basic and acidic residues" evidence="1">
    <location>
        <begin position="756"/>
        <end position="774"/>
    </location>
</feature>
<feature type="compositionally biased region" description="Basic and acidic residues" evidence="1">
    <location>
        <begin position="162"/>
        <end position="195"/>
    </location>
</feature>
<feature type="compositionally biased region" description="Acidic residues" evidence="1">
    <location>
        <begin position="716"/>
        <end position="727"/>
    </location>
</feature>
<dbReference type="Proteomes" id="UP001152797">
    <property type="component" value="Unassembled WGS sequence"/>
</dbReference>
<evidence type="ECO:0000313" key="2">
    <source>
        <dbReference type="EMBL" id="CAI4013149.1"/>
    </source>
</evidence>
<feature type="region of interest" description="Disordered" evidence="1">
    <location>
        <begin position="692"/>
        <end position="774"/>
    </location>
</feature>
<dbReference type="EMBL" id="CAMXCT010005735">
    <property type="protein sequence ID" value="CAI4013149.1"/>
    <property type="molecule type" value="Genomic_DNA"/>
</dbReference>
<comment type="caution">
    <text evidence="2">The sequence shown here is derived from an EMBL/GenBank/DDBJ whole genome shotgun (WGS) entry which is preliminary data.</text>
</comment>
<feature type="compositionally biased region" description="Acidic residues" evidence="1">
    <location>
        <begin position="734"/>
        <end position="743"/>
    </location>
</feature>
<proteinExistence type="predicted"/>
<reference evidence="3" key="2">
    <citation type="submission" date="2024-04" db="EMBL/GenBank/DDBJ databases">
        <authorList>
            <person name="Chen Y."/>
            <person name="Shah S."/>
            <person name="Dougan E. K."/>
            <person name="Thang M."/>
            <person name="Chan C."/>
        </authorList>
    </citation>
    <scope>NUCLEOTIDE SEQUENCE [LARGE SCALE GENOMIC DNA]</scope>
</reference>
<evidence type="ECO:0000313" key="3">
    <source>
        <dbReference type="EMBL" id="CAL1166524.1"/>
    </source>
</evidence>
<evidence type="ECO:0000313" key="4">
    <source>
        <dbReference type="EMBL" id="CAL4800461.1"/>
    </source>
</evidence>
<name>A0A9P1DMM7_9DINO</name>
<dbReference type="EMBL" id="CAMXCT020005735">
    <property type="protein sequence ID" value="CAL1166524.1"/>
    <property type="molecule type" value="Genomic_DNA"/>
</dbReference>
<feature type="region of interest" description="Disordered" evidence="1">
    <location>
        <begin position="154"/>
        <end position="241"/>
    </location>
</feature>
<evidence type="ECO:0000313" key="5">
    <source>
        <dbReference type="Proteomes" id="UP001152797"/>
    </source>
</evidence>